<dbReference type="EMBL" id="BSYO01000007">
    <property type="protein sequence ID" value="GMH07550.1"/>
    <property type="molecule type" value="Genomic_DNA"/>
</dbReference>
<gene>
    <name evidence="2" type="ORF">Nepgr_009390</name>
</gene>
<sequence length="102" mass="10838">MFHNPNKSKQDEDSDQQSQADSRHSRNRGQHRFLCGVPCAPCSAPRPDGRLAASHGFPPGGAPCATQDLSPSLMSSSHPLTAQQTSIFLSSLAPASSLLLQI</sequence>
<feature type="region of interest" description="Disordered" evidence="1">
    <location>
        <begin position="1"/>
        <end position="29"/>
    </location>
</feature>
<dbReference type="AlphaFoldDB" id="A0AAD3SAI1"/>
<proteinExistence type="predicted"/>
<accession>A0AAD3SAI1</accession>
<comment type="caution">
    <text evidence="2">The sequence shown here is derived from an EMBL/GenBank/DDBJ whole genome shotgun (WGS) entry which is preliminary data.</text>
</comment>
<evidence type="ECO:0000313" key="3">
    <source>
        <dbReference type="Proteomes" id="UP001279734"/>
    </source>
</evidence>
<evidence type="ECO:0000256" key="1">
    <source>
        <dbReference type="SAM" id="MobiDB-lite"/>
    </source>
</evidence>
<evidence type="ECO:0000313" key="2">
    <source>
        <dbReference type="EMBL" id="GMH07550.1"/>
    </source>
</evidence>
<organism evidence="2 3">
    <name type="scientific">Nepenthes gracilis</name>
    <name type="common">Slender pitcher plant</name>
    <dbReference type="NCBI Taxonomy" id="150966"/>
    <lineage>
        <taxon>Eukaryota</taxon>
        <taxon>Viridiplantae</taxon>
        <taxon>Streptophyta</taxon>
        <taxon>Embryophyta</taxon>
        <taxon>Tracheophyta</taxon>
        <taxon>Spermatophyta</taxon>
        <taxon>Magnoliopsida</taxon>
        <taxon>eudicotyledons</taxon>
        <taxon>Gunneridae</taxon>
        <taxon>Pentapetalae</taxon>
        <taxon>Caryophyllales</taxon>
        <taxon>Nepenthaceae</taxon>
        <taxon>Nepenthes</taxon>
    </lineage>
</organism>
<dbReference type="Proteomes" id="UP001279734">
    <property type="component" value="Unassembled WGS sequence"/>
</dbReference>
<keyword evidence="3" id="KW-1185">Reference proteome</keyword>
<name>A0AAD3SAI1_NEPGR</name>
<reference evidence="2" key="1">
    <citation type="submission" date="2023-05" db="EMBL/GenBank/DDBJ databases">
        <title>Nepenthes gracilis genome sequencing.</title>
        <authorList>
            <person name="Fukushima K."/>
        </authorList>
    </citation>
    <scope>NUCLEOTIDE SEQUENCE</scope>
    <source>
        <strain evidence="2">SING2019-196</strain>
    </source>
</reference>
<protein>
    <submittedName>
        <fullName evidence="2">Uncharacterized protein</fullName>
    </submittedName>
</protein>